<reference evidence="2" key="1">
    <citation type="journal article" date="2024" name="IScience">
        <title>Strigolactones Initiate the Formation of Haustorium-like Structures in Castilleja.</title>
        <authorList>
            <person name="Buerger M."/>
            <person name="Peterson D."/>
            <person name="Chory J."/>
        </authorList>
    </citation>
    <scope>NUCLEOTIDE SEQUENCE [LARGE SCALE GENOMIC DNA]</scope>
</reference>
<dbReference type="PANTHER" id="PTHR10277">
    <property type="entry name" value="HOMOCITRATE SYNTHASE-RELATED"/>
    <property type="match status" value="1"/>
</dbReference>
<dbReference type="InterPro" id="IPR050073">
    <property type="entry name" value="2-IPM_HCS-like"/>
</dbReference>
<name>A0ABD3BRP0_9LAMI</name>
<comment type="caution">
    <text evidence="1">The sequence shown here is derived from an EMBL/GenBank/DDBJ whole genome shotgun (WGS) entry which is preliminary data.</text>
</comment>
<proteinExistence type="predicted"/>
<organism evidence="1 2">
    <name type="scientific">Castilleja foliolosa</name>
    <dbReference type="NCBI Taxonomy" id="1961234"/>
    <lineage>
        <taxon>Eukaryota</taxon>
        <taxon>Viridiplantae</taxon>
        <taxon>Streptophyta</taxon>
        <taxon>Embryophyta</taxon>
        <taxon>Tracheophyta</taxon>
        <taxon>Spermatophyta</taxon>
        <taxon>Magnoliopsida</taxon>
        <taxon>eudicotyledons</taxon>
        <taxon>Gunneridae</taxon>
        <taxon>Pentapetalae</taxon>
        <taxon>asterids</taxon>
        <taxon>lamiids</taxon>
        <taxon>Lamiales</taxon>
        <taxon>Orobanchaceae</taxon>
        <taxon>Pedicularideae</taxon>
        <taxon>Castillejinae</taxon>
        <taxon>Castilleja</taxon>
    </lineage>
</organism>
<protein>
    <submittedName>
        <fullName evidence="1">Uncharacterized protein</fullName>
    </submittedName>
</protein>
<dbReference type="EMBL" id="JAVIJP010000069">
    <property type="protein sequence ID" value="KAL3619382.1"/>
    <property type="molecule type" value="Genomic_DNA"/>
</dbReference>
<evidence type="ECO:0000313" key="2">
    <source>
        <dbReference type="Proteomes" id="UP001632038"/>
    </source>
</evidence>
<accession>A0ABD3BRP0</accession>
<dbReference type="PANTHER" id="PTHR10277:SF9">
    <property type="entry name" value="2-ISOPROPYLMALATE SYNTHASE 1, CHLOROPLASTIC-RELATED"/>
    <property type="match status" value="1"/>
</dbReference>
<dbReference type="AlphaFoldDB" id="A0ABD3BRP0"/>
<dbReference type="Proteomes" id="UP001632038">
    <property type="component" value="Unassembled WGS sequence"/>
</dbReference>
<sequence length="101" mass="11537">MVVMALKCRGEQILDGLYIVQGSMRNNYYGQQDVEEYSGLRVQPHKAIVGANAFSHEIPYVTYGFIKWLQMGLCYGFRLEEGYMPISGGEVEEPKKFSIYV</sequence>
<evidence type="ECO:0000313" key="1">
    <source>
        <dbReference type="EMBL" id="KAL3619382.1"/>
    </source>
</evidence>
<gene>
    <name evidence="1" type="ORF">CASFOL_036952</name>
</gene>
<keyword evidence="2" id="KW-1185">Reference proteome</keyword>